<dbReference type="EMBL" id="JABMIG020000124">
    <property type="protein sequence ID" value="KAL3790668.1"/>
    <property type="molecule type" value="Genomic_DNA"/>
</dbReference>
<dbReference type="Proteomes" id="UP001516023">
    <property type="component" value="Unassembled WGS sequence"/>
</dbReference>
<comment type="caution">
    <text evidence="1">The sequence shown here is derived from an EMBL/GenBank/DDBJ whole genome shotgun (WGS) entry which is preliminary data.</text>
</comment>
<evidence type="ECO:0000313" key="2">
    <source>
        <dbReference type="Proteomes" id="UP001516023"/>
    </source>
</evidence>
<accession>A0ABD3PS61</accession>
<protein>
    <submittedName>
        <fullName evidence="1">Uncharacterized protein</fullName>
    </submittedName>
</protein>
<dbReference type="AlphaFoldDB" id="A0ABD3PS61"/>
<organism evidence="1 2">
    <name type="scientific">Cyclotella cryptica</name>
    <dbReference type="NCBI Taxonomy" id="29204"/>
    <lineage>
        <taxon>Eukaryota</taxon>
        <taxon>Sar</taxon>
        <taxon>Stramenopiles</taxon>
        <taxon>Ochrophyta</taxon>
        <taxon>Bacillariophyta</taxon>
        <taxon>Coscinodiscophyceae</taxon>
        <taxon>Thalassiosirophycidae</taxon>
        <taxon>Stephanodiscales</taxon>
        <taxon>Stephanodiscaceae</taxon>
        <taxon>Cyclotella</taxon>
    </lineage>
</organism>
<sequence length="73" mass="8484">MKEPLDISLTWARSISRPVAIIYLRYTKTEQNVNYWKNPDFFPAFFSCSFCSFSTNSFSSFETLDGISTFMVT</sequence>
<proteinExistence type="predicted"/>
<reference evidence="1 2" key="1">
    <citation type="journal article" date="2020" name="G3 (Bethesda)">
        <title>Improved Reference Genome for Cyclotella cryptica CCMP332, a Model for Cell Wall Morphogenesis, Salinity Adaptation, and Lipid Production in Diatoms (Bacillariophyta).</title>
        <authorList>
            <person name="Roberts W.R."/>
            <person name="Downey K.M."/>
            <person name="Ruck E.C."/>
            <person name="Traller J.C."/>
            <person name="Alverson A.J."/>
        </authorList>
    </citation>
    <scope>NUCLEOTIDE SEQUENCE [LARGE SCALE GENOMIC DNA]</scope>
    <source>
        <strain evidence="1 2">CCMP332</strain>
    </source>
</reference>
<gene>
    <name evidence="1" type="ORF">HJC23_009768</name>
</gene>
<name>A0ABD3PS61_9STRA</name>
<keyword evidence="2" id="KW-1185">Reference proteome</keyword>
<evidence type="ECO:0000313" key="1">
    <source>
        <dbReference type="EMBL" id="KAL3790668.1"/>
    </source>
</evidence>